<dbReference type="SUPFAM" id="SSF55620">
    <property type="entry name" value="Tetrahydrobiopterin biosynthesis enzymes-like"/>
    <property type="match status" value="2"/>
</dbReference>
<dbReference type="GO" id="GO:0005737">
    <property type="term" value="C:cytoplasm"/>
    <property type="evidence" value="ECO:0000318"/>
    <property type="project" value="GO_Central"/>
</dbReference>
<dbReference type="InterPro" id="IPR043134">
    <property type="entry name" value="GTP-CH-I_N"/>
</dbReference>
<dbReference type="EnsemblPlants" id="Pp3c7_8060V3.4">
    <property type="protein sequence ID" value="Pp3c7_8060V3.4"/>
    <property type="gene ID" value="Pp3c7_8060"/>
</dbReference>
<reference evidence="8" key="3">
    <citation type="submission" date="2020-12" db="UniProtKB">
        <authorList>
            <consortium name="EnsemblPlants"/>
        </authorList>
    </citation>
    <scope>IDENTIFICATION</scope>
</reference>
<dbReference type="GO" id="GO:0003934">
    <property type="term" value="F:GTP cyclohydrolase I activity"/>
    <property type="evidence" value="ECO:0000318"/>
    <property type="project" value="GO_Central"/>
</dbReference>
<evidence type="ECO:0000256" key="4">
    <source>
        <dbReference type="ARBA" id="ARBA00017272"/>
    </source>
</evidence>
<proteinExistence type="inferred from homology"/>
<dbReference type="Gramene" id="Pp3c7_8060V3.4">
    <property type="protein sequence ID" value="Pp3c7_8060V3.4"/>
    <property type="gene ID" value="Pp3c7_8060"/>
</dbReference>
<evidence type="ECO:0000259" key="7">
    <source>
        <dbReference type="Pfam" id="PF01227"/>
    </source>
</evidence>
<feature type="domain" description="GTP cyclohydrolase I" evidence="7">
    <location>
        <begin position="71"/>
        <end position="223"/>
    </location>
</feature>
<evidence type="ECO:0000256" key="5">
    <source>
        <dbReference type="ARBA" id="ARBA00022801"/>
    </source>
</evidence>
<dbReference type="GO" id="GO:0005525">
    <property type="term" value="F:GTP binding"/>
    <property type="evidence" value="ECO:0000318"/>
    <property type="project" value="GO_Central"/>
</dbReference>
<dbReference type="Pfam" id="PF01227">
    <property type="entry name" value="GTP_cyclohydroI"/>
    <property type="match status" value="2"/>
</dbReference>
<dbReference type="RefSeq" id="XP_024381606.1">
    <property type="nucleotide sequence ID" value="XM_024525838.2"/>
</dbReference>
<keyword evidence="5" id="KW-0378">Hydrolase</keyword>
<dbReference type="OrthoDB" id="4966at2759"/>
<dbReference type="InterPro" id="IPR043133">
    <property type="entry name" value="GTP-CH-I_C/QueF"/>
</dbReference>
<accession>A0A7I4E9I3</accession>
<reference evidence="8 9" key="1">
    <citation type="journal article" date="2008" name="Science">
        <title>The Physcomitrella genome reveals evolutionary insights into the conquest of land by plants.</title>
        <authorList>
            <person name="Rensing S."/>
            <person name="Lang D."/>
            <person name="Zimmer A."/>
            <person name="Terry A."/>
            <person name="Salamov A."/>
            <person name="Shapiro H."/>
            <person name="Nishiyama T."/>
            <person name="Perroud P.-F."/>
            <person name="Lindquist E."/>
            <person name="Kamisugi Y."/>
            <person name="Tanahashi T."/>
            <person name="Sakakibara K."/>
            <person name="Fujita T."/>
            <person name="Oishi K."/>
            <person name="Shin-I T."/>
            <person name="Kuroki Y."/>
            <person name="Toyoda A."/>
            <person name="Suzuki Y."/>
            <person name="Hashimoto A."/>
            <person name="Yamaguchi K."/>
            <person name="Sugano A."/>
            <person name="Kohara Y."/>
            <person name="Fujiyama A."/>
            <person name="Anterola A."/>
            <person name="Aoki S."/>
            <person name="Ashton N."/>
            <person name="Barbazuk W.B."/>
            <person name="Barker E."/>
            <person name="Bennetzen J."/>
            <person name="Bezanilla M."/>
            <person name="Blankenship R."/>
            <person name="Cho S.H."/>
            <person name="Dutcher S."/>
            <person name="Estelle M."/>
            <person name="Fawcett J.A."/>
            <person name="Gundlach H."/>
            <person name="Hanada K."/>
            <person name="Heyl A."/>
            <person name="Hicks K.A."/>
            <person name="Hugh J."/>
            <person name="Lohr M."/>
            <person name="Mayer K."/>
            <person name="Melkozernov A."/>
            <person name="Murata T."/>
            <person name="Nelson D."/>
            <person name="Pils B."/>
            <person name="Prigge M."/>
            <person name="Reiss B."/>
            <person name="Renner T."/>
            <person name="Rombauts S."/>
            <person name="Rushton P."/>
            <person name="Sanderfoot A."/>
            <person name="Schween G."/>
            <person name="Shiu S.-H."/>
            <person name="Stueber K."/>
            <person name="Theodoulou F.L."/>
            <person name="Tu H."/>
            <person name="Van de Peer Y."/>
            <person name="Verrier P.J."/>
            <person name="Waters E."/>
            <person name="Wood A."/>
            <person name="Yang L."/>
            <person name="Cove D."/>
            <person name="Cuming A."/>
            <person name="Hasebe M."/>
            <person name="Lucas S."/>
            <person name="Mishler D.B."/>
            <person name="Reski R."/>
            <person name="Grigoriev I."/>
            <person name="Quatrano R.S."/>
            <person name="Boore J.L."/>
        </authorList>
    </citation>
    <scope>NUCLEOTIDE SEQUENCE [LARGE SCALE GENOMIC DNA]</scope>
    <source>
        <strain evidence="8 9">cv. Gransden 2004</strain>
    </source>
</reference>
<dbReference type="KEGG" id="ppp:112285200"/>
<feature type="domain" description="GTP cyclohydrolase I" evidence="7">
    <location>
        <begin position="353"/>
        <end position="543"/>
    </location>
</feature>
<protein>
    <recommendedName>
        <fullName evidence="4">GTP cyclohydrolase 1</fullName>
        <ecNumber evidence="3">3.5.4.16</ecNumber>
    </recommendedName>
    <alternativeName>
        <fullName evidence="6">GTP cyclohydrolase I</fullName>
    </alternativeName>
</protein>
<organism evidence="8 9">
    <name type="scientific">Physcomitrium patens</name>
    <name type="common">Spreading-leaved earth moss</name>
    <name type="synonym">Physcomitrella patens</name>
    <dbReference type="NCBI Taxonomy" id="3218"/>
    <lineage>
        <taxon>Eukaryota</taxon>
        <taxon>Viridiplantae</taxon>
        <taxon>Streptophyta</taxon>
        <taxon>Embryophyta</taxon>
        <taxon>Bryophyta</taxon>
        <taxon>Bryophytina</taxon>
        <taxon>Bryopsida</taxon>
        <taxon>Funariidae</taxon>
        <taxon>Funariales</taxon>
        <taxon>Funariaceae</taxon>
        <taxon>Physcomitrium</taxon>
    </lineage>
</organism>
<dbReference type="InterPro" id="IPR020602">
    <property type="entry name" value="GTP_CycHdrlase_I_dom"/>
</dbReference>
<dbReference type="GO" id="GO:0008270">
    <property type="term" value="F:zinc ion binding"/>
    <property type="evidence" value="ECO:0000318"/>
    <property type="project" value="GO_Central"/>
</dbReference>
<dbReference type="Gene3D" id="3.30.1130.10">
    <property type="match status" value="2"/>
</dbReference>
<reference evidence="8 9" key="2">
    <citation type="journal article" date="2018" name="Plant J.">
        <title>The Physcomitrella patens chromosome-scale assembly reveals moss genome structure and evolution.</title>
        <authorList>
            <person name="Lang D."/>
            <person name="Ullrich K.K."/>
            <person name="Murat F."/>
            <person name="Fuchs J."/>
            <person name="Jenkins J."/>
            <person name="Haas F.B."/>
            <person name="Piednoel M."/>
            <person name="Gundlach H."/>
            <person name="Van Bel M."/>
            <person name="Meyberg R."/>
            <person name="Vives C."/>
            <person name="Morata J."/>
            <person name="Symeonidi A."/>
            <person name="Hiss M."/>
            <person name="Muchero W."/>
            <person name="Kamisugi Y."/>
            <person name="Saleh O."/>
            <person name="Blanc G."/>
            <person name="Decker E.L."/>
            <person name="van Gessel N."/>
            <person name="Grimwood J."/>
            <person name="Hayes R.D."/>
            <person name="Graham S.W."/>
            <person name="Gunter L.E."/>
            <person name="McDaniel S.F."/>
            <person name="Hoernstein S.N.W."/>
            <person name="Larsson A."/>
            <person name="Li F.W."/>
            <person name="Perroud P.F."/>
            <person name="Phillips J."/>
            <person name="Ranjan P."/>
            <person name="Rokshar D.S."/>
            <person name="Rothfels C.J."/>
            <person name="Schneider L."/>
            <person name="Shu S."/>
            <person name="Stevenson D.W."/>
            <person name="Thummler F."/>
            <person name="Tillich M."/>
            <person name="Villarreal Aguilar J.C."/>
            <person name="Widiez T."/>
            <person name="Wong G.K."/>
            <person name="Wymore A."/>
            <person name="Zhang Y."/>
            <person name="Zimmer A.D."/>
            <person name="Quatrano R.S."/>
            <person name="Mayer K.F.X."/>
            <person name="Goodstein D."/>
            <person name="Casacuberta J.M."/>
            <person name="Vandepoele K."/>
            <person name="Reski R."/>
            <person name="Cuming A.C."/>
            <person name="Tuskan G.A."/>
            <person name="Maumus F."/>
            <person name="Salse J."/>
            <person name="Schmutz J."/>
            <person name="Rensing S.A."/>
        </authorList>
    </citation>
    <scope>NUCLEOTIDE SEQUENCE [LARGE SCALE GENOMIC DNA]</scope>
    <source>
        <strain evidence="8 9">cv. Gransden 2004</strain>
    </source>
</reference>
<dbReference type="FunFam" id="3.30.1130.10:FF:000019">
    <property type="entry name" value="Predicted protein"/>
    <property type="match status" value="1"/>
</dbReference>
<comment type="pathway">
    <text evidence="1">Cofactor biosynthesis; 7,8-dihydroneopterin triphosphate biosynthesis; 7,8-dihydroneopterin triphosphate from GTP: step 1/1.</text>
</comment>
<dbReference type="InterPro" id="IPR018234">
    <property type="entry name" value="GTP_CycHdrlase_I_CS"/>
</dbReference>
<dbReference type="UniPathway" id="UPA00848">
    <property type="reaction ID" value="UER00151"/>
</dbReference>
<dbReference type="Proteomes" id="UP000006727">
    <property type="component" value="Chromosome 7"/>
</dbReference>
<keyword evidence="9" id="KW-1185">Reference proteome</keyword>
<dbReference type="PANTHER" id="PTHR11109">
    <property type="entry name" value="GTP CYCLOHYDROLASE I"/>
    <property type="match status" value="1"/>
</dbReference>
<dbReference type="InterPro" id="IPR001474">
    <property type="entry name" value="GTP_CycHdrlase_I"/>
</dbReference>
<dbReference type="PANTHER" id="PTHR11109:SF7">
    <property type="entry name" value="GTP CYCLOHYDROLASE 1"/>
    <property type="match status" value="1"/>
</dbReference>
<dbReference type="AlphaFoldDB" id="A0A7I4E9I3"/>
<dbReference type="GO" id="GO:0046654">
    <property type="term" value="P:tetrahydrofolate biosynthetic process"/>
    <property type="evidence" value="ECO:0007669"/>
    <property type="project" value="InterPro"/>
</dbReference>
<name>A0A7I4E9I3_PHYPA</name>
<dbReference type="EC" id="3.5.4.16" evidence="3"/>
<comment type="similarity">
    <text evidence="2">Belongs to the GTP cyclohydrolase I family.</text>
</comment>
<evidence type="ECO:0000256" key="6">
    <source>
        <dbReference type="ARBA" id="ARBA00030854"/>
    </source>
</evidence>
<evidence type="ECO:0000256" key="1">
    <source>
        <dbReference type="ARBA" id="ARBA00005080"/>
    </source>
</evidence>
<dbReference type="Gene3D" id="1.10.286.10">
    <property type="match status" value="2"/>
</dbReference>
<evidence type="ECO:0000256" key="3">
    <source>
        <dbReference type="ARBA" id="ARBA00012715"/>
    </source>
</evidence>
<dbReference type="Gramene" id="Pp3c7_8060V3.3">
    <property type="protein sequence ID" value="Pp3c7_8060V3.3"/>
    <property type="gene ID" value="Pp3c7_8060"/>
</dbReference>
<dbReference type="GeneID" id="112285200"/>
<dbReference type="PROSITE" id="PS00860">
    <property type="entry name" value="GTP_CYCLOHYDROL_1_2"/>
    <property type="match status" value="1"/>
</dbReference>
<evidence type="ECO:0000256" key="2">
    <source>
        <dbReference type="ARBA" id="ARBA00008085"/>
    </source>
</evidence>
<dbReference type="EnsemblPlants" id="Pp3c7_8060V3.3">
    <property type="protein sequence ID" value="Pp3c7_8060V3.3"/>
    <property type="gene ID" value="Pp3c7_8060"/>
</dbReference>
<dbReference type="GO" id="GO:0006729">
    <property type="term" value="P:tetrahydrobiopterin biosynthetic process"/>
    <property type="evidence" value="ECO:0000318"/>
    <property type="project" value="GO_Central"/>
</dbReference>
<sequence length="550" mass="59624">MGFLRERPIVTSYEECHDDGCVILRNGFHSAQGHVVEEWVEELHAGSEDSSDASTIASVDGDPLNLLDMMSAVKVLLVGLGEDVNRDGLLKTPLRVAQAFQDATRGYRQSAKDVVGGALFMEPGASGSNGSGGGCGGIVVVRNVDLFALCEACLLPFRIRCHIAYIPVGERVVGLSKLPRVAEIFAKKLQNPHRFANEVVLSLTEALQPEPLGVAVAVESWHLQWPGAKESGVVADLESHVGWVSSTVYAGTGQFEDKSGALWEELVALLQLQCHSVENRAAPKVGIDDTNPSGCPFAHFDALPLENGDTAVLPQSCNGCSEKDIFGNGLQKTSRTSRFELDCTVPALPDMVSAVEALLRAIGEDPNREELRLTSMRFVRWLLTSTQGSRMGTPGYLDLMSGLQVLTCEPDLVSNSGLVEEGISTAFDFPFCSQCEHHLLPFLGVVHVAYLAQRQGRGRRQQLDRDNVQRVVRGYSLRLQVQERLTREIAEAIGGSVMVMVEASHMCMLSRGVQQVASSTTTYASLGLFSSNSKLRTAFLQLVAQRTKIG</sequence>
<gene>
    <name evidence="8" type="primary">LOC112285200</name>
</gene>
<dbReference type="EMBL" id="ABEU02000007">
    <property type="status" value="NOT_ANNOTATED_CDS"/>
    <property type="molecule type" value="Genomic_DNA"/>
</dbReference>
<evidence type="ECO:0000313" key="9">
    <source>
        <dbReference type="Proteomes" id="UP000006727"/>
    </source>
</evidence>
<evidence type="ECO:0000313" key="8">
    <source>
        <dbReference type="EnsemblPlants" id="Pp3c7_8060V3.4"/>
    </source>
</evidence>
<dbReference type="OMA" id="HCELKMP"/>